<feature type="transmembrane region" description="Helical" evidence="1">
    <location>
        <begin position="49"/>
        <end position="69"/>
    </location>
</feature>
<comment type="caution">
    <text evidence="2">The sequence shown here is derived from an EMBL/GenBank/DDBJ whole genome shotgun (WGS) entry which is preliminary data.</text>
</comment>
<accession>A0ABP0R532</accession>
<evidence type="ECO:0000313" key="3">
    <source>
        <dbReference type="Proteomes" id="UP001642484"/>
    </source>
</evidence>
<reference evidence="2 3" key="1">
    <citation type="submission" date="2024-02" db="EMBL/GenBank/DDBJ databases">
        <authorList>
            <person name="Chen Y."/>
            <person name="Shah S."/>
            <person name="Dougan E. K."/>
            <person name="Thang M."/>
            <person name="Chan C."/>
        </authorList>
    </citation>
    <scope>NUCLEOTIDE SEQUENCE [LARGE SCALE GENOMIC DNA]</scope>
</reference>
<keyword evidence="1" id="KW-1133">Transmembrane helix</keyword>
<dbReference type="EMBL" id="CAXAMN010025373">
    <property type="protein sequence ID" value="CAK9094750.1"/>
    <property type="molecule type" value="Genomic_DNA"/>
</dbReference>
<organism evidence="2 3">
    <name type="scientific">Durusdinium trenchii</name>
    <dbReference type="NCBI Taxonomy" id="1381693"/>
    <lineage>
        <taxon>Eukaryota</taxon>
        <taxon>Sar</taxon>
        <taxon>Alveolata</taxon>
        <taxon>Dinophyceae</taxon>
        <taxon>Suessiales</taxon>
        <taxon>Symbiodiniaceae</taxon>
        <taxon>Durusdinium</taxon>
    </lineage>
</organism>
<gene>
    <name evidence="2" type="ORF">CCMP2556_LOCUS45171</name>
</gene>
<proteinExistence type="predicted"/>
<keyword evidence="1" id="KW-0812">Transmembrane</keyword>
<evidence type="ECO:0000256" key="1">
    <source>
        <dbReference type="SAM" id="Phobius"/>
    </source>
</evidence>
<dbReference type="Proteomes" id="UP001642484">
    <property type="component" value="Unassembled WGS sequence"/>
</dbReference>
<protein>
    <submittedName>
        <fullName evidence="2">Uncharacterized protein</fullName>
    </submittedName>
</protein>
<keyword evidence="3" id="KW-1185">Reference proteome</keyword>
<sequence>MVGWSFASYAARELKSSSVATSCQDACGPRHDAEHSRVSPGGEMLRGVVMLPLVTFFLLNFLGRAVTAFMNPLCQCSTRRFLCSGQRCLQLMAFILYFAHLAT</sequence>
<name>A0ABP0R532_9DINO</name>
<evidence type="ECO:0000313" key="2">
    <source>
        <dbReference type="EMBL" id="CAK9094750.1"/>
    </source>
</evidence>
<keyword evidence="1" id="KW-0472">Membrane</keyword>